<dbReference type="AlphaFoldDB" id="A0A974I024"/>
<organism evidence="1 2">
    <name type="scientific">Xenopus laevis</name>
    <name type="common">African clawed frog</name>
    <dbReference type="NCBI Taxonomy" id="8355"/>
    <lineage>
        <taxon>Eukaryota</taxon>
        <taxon>Metazoa</taxon>
        <taxon>Chordata</taxon>
        <taxon>Craniata</taxon>
        <taxon>Vertebrata</taxon>
        <taxon>Euteleostomi</taxon>
        <taxon>Amphibia</taxon>
        <taxon>Batrachia</taxon>
        <taxon>Anura</taxon>
        <taxon>Pipoidea</taxon>
        <taxon>Pipidae</taxon>
        <taxon>Xenopodinae</taxon>
        <taxon>Xenopus</taxon>
        <taxon>Xenopus</taxon>
    </lineage>
</organism>
<name>A0A974I024_XENLA</name>
<gene>
    <name evidence="1" type="ORF">XELAEV_18009042mg</name>
</gene>
<sequence length="66" mass="7774">MLLTKGKWYYFIYCLCLYLGPVHKNVFCEHLSKRCVHPMHFLCTHTRNSCSLCPSCQNWPDLHQAG</sequence>
<evidence type="ECO:0000313" key="1">
    <source>
        <dbReference type="EMBL" id="OCT96827.1"/>
    </source>
</evidence>
<evidence type="ECO:0000313" key="2">
    <source>
        <dbReference type="Proteomes" id="UP000694892"/>
    </source>
</evidence>
<reference evidence="2" key="1">
    <citation type="journal article" date="2016" name="Nature">
        <title>Genome evolution in the allotetraploid frog Xenopus laevis.</title>
        <authorList>
            <person name="Session A.M."/>
            <person name="Uno Y."/>
            <person name="Kwon T."/>
            <person name="Chapman J.A."/>
            <person name="Toyoda A."/>
            <person name="Takahashi S."/>
            <person name="Fukui A."/>
            <person name="Hikosaka A."/>
            <person name="Suzuki A."/>
            <person name="Kondo M."/>
            <person name="van Heeringen S.J."/>
            <person name="Quigley I."/>
            <person name="Heinz S."/>
            <person name="Ogino H."/>
            <person name="Ochi H."/>
            <person name="Hellsten U."/>
            <person name="Lyons J.B."/>
            <person name="Simakov O."/>
            <person name="Putnam N."/>
            <person name="Stites J."/>
            <person name="Kuroki Y."/>
            <person name="Tanaka T."/>
            <person name="Michiue T."/>
            <person name="Watanabe M."/>
            <person name="Bogdanovic O."/>
            <person name="Lister R."/>
            <person name="Georgiou G."/>
            <person name="Paranjpe S.S."/>
            <person name="van Kruijsbergen I."/>
            <person name="Shu S."/>
            <person name="Carlson J."/>
            <person name="Kinoshita T."/>
            <person name="Ohta Y."/>
            <person name="Mawaribuchi S."/>
            <person name="Jenkins J."/>
            <person name="Grimwood J."/>
            <person name="Schmutz J."/>
            <person name="Mitros T."/>
            <person name="Mozaffari S.V."/>
            <person name="Suzuki Y."/>
            <person name="Haramoto Y."/>
            <person name="Yamamoto T.S."/>
            <person name="Takagi C."/>
            <person name="Heald R."/>
            <person name="Miller K."/>
            <person name="Haudenschild C."/>
            <person name="Kitzman J."/>
            <person name="Nakayama T."/>
            <person name="Izutsu Y."/>
            <person name="Robert J."/>
            <person name="Fortriede J."/>
            <person name="Burns K."/>
            <person name="Lotay V."/>
            <person name="Karimi K."/>
            <person name="Yasuoka Y."/>
            <person name="Dichmann D.S."/>
            <person name="Flajnik M.F."/>
            <person name="Houston D.W."/>
            <person name="Shendure J."/>
            <person name="DuPasquier L."/>
            <person name="Vize P.D."/>
            <person name="Zorn A.M."/>
            <person name="Ito M."/>
            <person name="Marcotte E.M."/>
            <person name="Wallingford J.B."/>
            <person name="Ito Y."/>
            <person name="Asashima M."/>
            <person name="Ueno N."/>
            <person name="Matsuda Y."/>
            <person name="Veenstra G.J."/>
            <person name="Fujiyama A."/>
            <person name="Harland R.M."/>
            <person name="Taira M."/>
            <person name="Rokhsar D.S."/>
        </authorList>
    </citation>
    <scope>NUCLEOTIDE SEQUENCE [LARGE SCALE GENOMIC DNA]</scope>
    <source>
        <strain evidence="2">J</strain>
    </source>
</reference>
<dbReference type="EMBL" id="CM004467">
    <property type="protein sequence ID" value="OCT96827.1"/>
    <property type="molecule type" value="Genomic_DNA"/>
</dbReference>
<proteinExistence type="predicted"/>
<accession>A0A974I024</accession>
<protein>
    <submittedName>
        <fullName evidence="1">Uncharacterized protein</fullName>
    </submittedName>
</protein>
<dbReference type="Proteomes" id="UP000694892">
    <property type="component" value="Chromosome 1S"/>
</dbReference>